<dbReference type="STRING" id="78915.A0A4P9XWC1"/>
<dbReference type="SUPFAM" id="SSF56112">
    <property type="entry name" value="Protein kinase-like (PK-like)"/>
    <property type="match status" value="1"/>
</dbReference>
<reference evidence="4" key="1">
    <citation type="journal article" date="2018" name="Nat. Microbiol.">
        <title>Leveraging single-cell genomics to expand the fungal tree of life.</title>
        <authorList>
            <person name="Ahrendt S.R."/>
            <person name="Quandt C.A."/>
            <person name="Ciobanu D."/>
            <person name="Clum A."/>
            <person name="Salamov A."/>
            <person name="Andreopoulos B."/>
            <person name="Cheng J.F."/>
            <person name="Woyke T."/>
            <person name="Pelin A."/>
            <person name="Henrissat B."/>
            <person name="Reynolds N.K."/>
            <person name="Benny G.L."/>
            <person name="Smith M.E."/>
            <person name="James T.Y."/>
            <person name="Grigoriev I.V."/>
        </authorList>
    </citation>
    <scope>NUCLEOTIDE SEQUENCE [LARGE SCALE GENOMIC DNA]</scope>
    <source>
        <strain evidence="4">RSA 1356</strain>
    </source>
</reference>
<feature type="domain" description="Protein kinase" evidence="2">
    <location>
        <begin position="1"/>
        <end position="302"/>
    </location>
</feature>
<evidence type="ECO:0000256" key="1">
    <source>
        <dbReference type="SAM" id="SignalP"/>
    </source>
</evidence>
<evidence type="ECO:0000313" key="3">
    <source>
        <dbReference type="EMBL" id="RKP09720.1"/>
    </source>
</evidence>
<name>A0A4P9XWC1_9FUNG</name>
<dbReference type="OrthoDB" id="4062651at2759"/>
<evidence type="ECO:0000313" key="4">
    <source>
        <dbReference type="Proteomes" id="UP000271241"/>
    </source>
</evidence>
<accession>A0A4P9XWC1</accession>
<protein>
    <submittedName>
        <fullName evidence="3">Kinase-like domain-containing protein</fullName>
    </submittedName>
</protein>
<keyword evidence="3" id="KW-0808">Transferase</keyword>
<sequence>MYFLSAASSLFMAATVLLGSQLPLVSPTQTDTLNPLNWSNQPYLTLVKWRPEEWGMRTAVVDYKGHNGILKCTGDQKRHETELEVLRADNGDHCLVMELNKGHSLQEYIALANKKERDIIAANFIATALGAIVHLHKLEVVHGNLNPESKQSPRRFASLPLGMELDGFNVVLAGFEGAQIVTMPQQHSILGTRGYTPPEDFDNEPVDQYKRDSWMLGATLYAALAGVPPYGFAKSKKSGIYLPVPTKDLQHTMTQVMKTGKNTFPPVKTKNRGVKTLMKRLLVCNVKDRLEIDALTGIDLWLLEREAQRIKQSSTLERLWGVLKSKISDISTPKWQKPPPLSHGQ</sequence>
<dbReference type="Pfam" id="PF00069">
    <property type="entry name" value="Pkinase"/>
    <property type="match status" value="1"/>
</dbReference>
<dbReference type="PANTHER" id="PTHR24347">
    <property type="entry name" value="SERINE/THREONINE-PROTEIN KINASE"/>
    <property type="match status" value="1"/>
</dbReference>
<feature type="chain" id="PRO_5020749392" evidence="1">
    <location>
        <begin position="20"/>
        <end position="345"/>
    </location>
</feature>
<dbReference type="GO" id="GO:0004672">
    <property type="term" value="F:protein kinase activity"/>
    <property type="evidence" value="ECO:0007669"/>
    <property type="project" value="InterPro"/>
</dbReference>
<dbReference type="Gene3D" id="1.10.510.10">
    <property type="entry name" value="Transferase(Phosphotransferase) domain 1"/>
    <property type="match status" value="1"/>
</dbReference>
<dbReference type="InterPro" id="IPR011009">
    <property type="entry name" value="Kinase-like_dom_sf"/>
</dbReference>
<keyword evidence="4" id="KW-1185">Reference proteome</keyword>
<evidence type="ECO:0000259" key="2">
    <source>
        <dbReference type="PROSITE" id="PS50011"/>
    </source>
</evidence>
<gene>
    <name evidence="3" type="ORF">THASP1DRAFT_22472</name>
</gene>
<feature type="signal peptide" evidence="1">
    <location>
        <begin position="1"/>
        <end position="19"/>
    </location>
</feature>
<dbReference type="InterPro" id="IPR000719">
    <property type="entry name" value="Prot_kinase_dom"/>
</dbReference>
<keyword evidence="3" id="KW-0418">Kinase</keyword>
<organism evidence="3 4">
    <name type="scientific">Thamnocephalis sphaerospora</name>
    <dbReference type="NCBI Taxonomy" id="78915"/>
    <lineage>
        <taxon>Eukaryota</taxon>
        <taxon>Fungi</taxon>
        <taxon>Fungi incertae sedis</taxon>
        <taxon>Zoopagomycota</taxon>
        <taxon>Zoopagomycotina</taxon>
        <taxon>Zoopagomycetes</taxon>
        <taxon>Zoopagales</taxon>
        <taxon>Sigmoideomycetaceae</taxon>
        <taxon>Thamnocephalis</taxon>
    </lineage>
</organism>
<dbReference type="Proteomes" id="UP000271241">
    <property type="component" value="Unassembled WGS sequence"/>
</dbReference>
<dbReference type="PROSITE" id="PS50011">
    <property type="entry name" value="PROTEIN_KINASE_DOM"/>
    <property type="match status" value="1"/>
</dbReference>
<dbReference type="AlphaFoldDB" id="A0A4P9XWC1"/>
<dbReference type="SMART" id="SM00220">
    <property type="entry name" value="S_TKc"/>
    <property type="match status" value="1"/>
</dbReference>
<dbReference type="GO" id="GO:0005524">
    <property type="term" value="F:ATP binding"/>
    <property type="evidence" value="ECO:0007669"/>
    <property type="project" value="InterPro"/>
</dbReference>
<proteinExistence type="predicted"/>
<dbReference type="EMBL" id="KZ992493">
    <property type="protein sequence ID" value="RKP09720.1"/>
    <property type="molecule type" value="Genomic_DNA"/>
</dbReference>
<keyword evidence="1" id="KW-0732">Signal</keyword>